<protein>
    <recommendedName>
        <fullName evidence="3">amidase</fullName>
        <ecNumber evidence="3">3.5.1.4</ecNumber>
    </recommendedName>
</protein>
<feature type="binding site" evidence="6">
    <location>
        <begin position="226"/>
        <end position="229"/>
    </location>
    <ligand>
        <name>substrate</name>
    </ligand>
</feature>
<dbReference type="PIRSF" id="PIRSF001221">
    <property type="entry name" value="Amidase_fungi"/>
    <property type="match status" value="1"/>
</dbReference>
<evidence type="ECO:0000256" key="5">
    <source>
        <dbReference type="PIRSR" id="PIRSR001221-1"/>
    </source>
</evidence>
<evidence type="ECO:0000313" key="10">
    <source>
        <dbReference type="RefSeq" id="XP_033531092.1"/>
    </source>
</evidence>
<reference evidence="8 10" key="1">
    <citation type="submission" date="2020-01" db="EMBL/GenBank/DDBJ databases">
        <authorList>
            <consortium name="DOE Joint Genome Institute"/>
            <person name="Haridas S."/>
            <person name="Albert R."/>
            <person name="Binder M."/>
            <person name="Bloem J."/>
            <person name="Labutti K."/>
            <person name="Salamov A."/>
            <person name="Andreopoulos B."/>
            <person name="Baker S.E."/>
            <person name="Barry K."/>
            <person name="Bills G."/>
            <person name="Bluhm B.H."/>
            <person name="Cannon C."/>
            <person name="Castanera R."/>
            <person name="Culley D.E."/>
            <person name="Daum C."/>
            <person name="Ezra D."/>
            <person name="Gonzalez J.B."/>
            <person name="Henrissat B."/>
            <person name="Kuo A."/>
            <person name="Liang C."/>
            <person name="Lipzen A."/>
            <person name="Lutzoni F."/>
            <person name="Magnuson J."/>
            <person name="Mondo S."/>
            <person name="Nolan M."/>
            <person name="Ohm R."/>
            <person name="Pangilinan J."/>
            <person name="Park H.-J."/>
            <person name="Ramirez L."/>
            <person name="Alfaro M."/>
            <person name="Sun H."/>
            <person name="Tritt A."/>
            <person name="Yoshinaga Y."/>
            <person name="Zwiers L.-H."/>
            <person name="Turgeon B.G."/>
            <person name="Goodwin S.B."/>
            <person name="Spatafora J.W."/>
            <person name="Crous P.W."/>
            <person name="Grigoriev I.V."/>
        </authorList>
    </citation>
    <scope>NUCLEOTIDE SEQUENCE</scope>
    <source>
        <strain evidence="8 10">CBS 781.70</strain>
    </source>
</reference>
<evidence type="ECO:0000256" key="1">
    <source>
        <dbReference type="ARBA" id="ARBA00001311"/>
    </source>
</evidence>
<dbReference type="Gene3D" id="3.90.1300.10">
    <property type="entry name" value="Amidase signature (AS) domain"/>
    <property type="match status" value="1"/>
</dbReference>
<evidence type="ECO:0000256" key="2">
    <source>
        <dbReference type="ARBA" id="ARBA00009199"/>
    </source>
</evidence>
<gene>
    <name evidence="8 10" type="ORF">P152DRAFT_461410</name>
</gene>
<organism evidence="8">
    <name type="scientific">Eremomyces bilateralis CBS 781.70</name>
    <dbReference type="NCBI Taxonomy" id="1392243"/>
    <lineage>
        <taxon>Eukaryota</taxon>
        <taxon>Fungi</taxon>
        <taxon>Dikarya</taxon>
        <taxon>Ascomycota</taxon>
        <taxon>Pezizomycotina</taxon>
        <taxon>Dothideomycetes</taxon>
        <taxon>Dothideomycetes incertae sedis</taxon>
        <taxon>Eremomycetales</taxon>
        <taxon>Eremomycetaceae</taxon>
        <taxon>Eremomyces</taxon>
    </lineage>
</organism>
<feature type="binding site" evidence="6">
    <location>
        <position position="205"/>
    </location>
    <ligand>
        <name>substrate</name>
    </ligand>
</feature>
<dbReference type="GO" id="GO:0004040">
    <property type="term" value="F:amidase activity"/>
    <property type="evidence" value="ECO:0007669"/>
    <property type="project" value="UniProtKB-EC"/>
</dbReference>
<reference evidence="10" key="2">
    <citation type="submission" date="2020-04" db="EMBL/GenBank/DDBJ databases">
        <authorList>
            <consortium name="NCBI Genome Project"/>
        </authorList>
    </citation>
    <scope>NUCLEOTIDE SEQUENCE</scope>
    <source>
        <strain evidence="10">CBS 781.70</strain>
    </source>
</reference>
<dbReference type="RefSeq" id="XP_033531092.1">
    <property type="nucleotide sequence ID" value="XM_033680123.1"/>
</dbReference>
<dbReference type="GeneID" id="54420693"/>
<dbReference type="AlphaFoldDB" id="A0A6G1FUY0"/>
<dbReference type="PROSITE" id="PS00571">
    <property type="entry name" value="AMIDASES"/>
    <property type="match status" value="1"/>
</dbReference>
<evidence type="ECO:0000259" key="7">
    <source>
        <dbReference type="Pfam" id="PF01425"/>
    </source>
</evidence>
<evidence type="ECO:0000256" key="4">
    <source>
        <dbReference type="ARBA" id="ARBA00022801"/>
    </source>
</evidence>
<dbReference type="EC" id="3.5.1.4" evidence="3"/>
<comment type="catalytic activity">
    <reaction evidence="1">
        <text>a monocarboxylic acid amide + H2O = a monocarboxylate + NH4(+)</text>
        <dbReference type="Rhea" id="RHEA:12020"/>
        <dbReference type="ChEBI" id="CHEBI:15377"/>
        <dbReference type="ChEBI" id="CHEBI:28938"/>
        <dbReference type="ChEBI" id="CHEBI:35757"/>
        <dbReference type="ChEBI" id="CHEBI:83628"/>
        <dbReference type="EC" id="3.5.1.4"/>
    </reaction>
</comment>
<reference evidence="10" key="3">
    <citation type="submission" date="2025-04" db="UniProtKB">
        <authorList>
            <consortium name="RefSeq"/>
        </authorList>
    </citation>
    <scope>IDENTIFICATION</scope>
    <source>
        <strain evidence="10">CBS 781.70</strain>
    </source>
</reference>
<feature type="active site" description="Charge relay system" evidence="5">
    <location>
        <position position="205"/>
    </location>
</feature>
<dbReference type="PANTHER" id="PTHR46072:SF6">
    <property type="entry name" value="AMIDASE, PUTATIVE (AFU_ORTHOLOGUE AFUA_1G14530)-RELATED"/>
    <property type="match status" value="1"/>
</dbReference>
<dbReference type="OrthoDB" id="6428749at2759"/>
<keyword evidence="9" id="KW-1185">Reference proteome</keyword>
<feature type="active site" description="Acyl-ester intermediate" evidence="5">
    <location>
        <position position="229"/>
    </location>
</feature>
<dbReference type="PANTHER" id="PTHR46072">
    <property type="entry name" value="AMIDASE-RELATED-RELATED"/>
    <property type="match status" value="1"/>
</dbReference>
<feature type="domain" description="Amidase" evidence="7">
    <location>
        <begin position="75"/>
        <end position="532"/>
    </location>
</feature>
<feature type="binding site" evidence="6">
    <location>
        <position position="179"/>
    </location>
    <ligand>
        <name>substrate</name>
    </ligand>
</feature>
<dbReference type="EMBL" id="ML975172">
    <property type="protein sequence ID" value="KAF1809461.1"/>
    <property type="molecule type" value="Genomic_DNA"/>
</dbReference>
<dbReference type="Proteomes" id="UP000504638">
    <property type="component" value="Unplaced"/>
</dbReference>
<name>A0A6G1FUY0_9PEZI</name>
<dbReference type="InterPro" id="IPR023631">
    <property type="entry name" value="Amidase_dom"/>
</dbReference>
<evidence type="ECO:0000313" key="9">
    <source>
        <dbReference type="Proteomes" id="UP000504638"/>
    </source>
</evidence>
<dbReference type="Pfam" id="PF01425">
    <property type="entry name" value="Amidase"/>
    <property type="match status" value="1"/>
</dbReference>
<accession>A0A6G1FUY0</accession>
<proteinExistence type="inferred from homology"/>
<evidence type="ECO:0000256" key="6">
    <source>
        <dbReference type="PIRSR" id="PIRSR001221-2"/>
    </source>
</evidence>
<keyword evidence="4" id="KW-0378">Hydrolase</keyword>
<dbReference type="InterPro" id="IPR036928">
    <property type="entry name" value="AS_sf"/>
</dbReference>
<sequence>MAEWEVIAKRKQQERDSKIPAAWLLPTSPADNHNVLQVPGKAGILTPAEIDITENYDATGLRDAIAAGKLKSLDVAKAFSKRAAIAQQLTNCLTEIFFDEALKRAEELDAYYAKHGQTVGPLHGVPVSIKDCFRVKGADSTTGIASLAFKPAVTESALVQILRKAGAVLHCKTNVPMTMMALDSHNNVWGRTMNPINRKVTAGGSSGGEGALVAMRGSAMGVGTDVGGSIRIPAMCNGLYGIKPSHQRIPFANLQGSTAPGGSRVAVAASAGPLTTTLRDCELFFDAISSQKPWEVDPEVIPATWPYQQPALSKRDAIIGIVKRDGLIEPLPPIARLIDEVASRLRSQGITVVEMDITPLFSKCQSLANKLFGIDGNNYAFDLLESKGEPLSPWLATRLKRGKVRGLPEVTDLHARRMALEAEFLKYWNDTTTGRQIDAFICPMAPHPVPLIDRFNGVSYTSSFVLLDAPAGNIPVRAFGQHDLEGEVPKTKALSSWDERNRELWTNVDRSVYLGTPLCIQVVAPRLQERRLTEAMKVIDDALKASGSDTKSKL</sequence>
<dbReference type="SUPFAM" id="SSF75304">
    <property type="entry name" value="Amidase signature (AS) enzymes"/>
    <property type="match status" value="1"/>
</dbReference>
<evidence type="ECO:0000256" key="3">
    <source>
        <dbReference type="ARBA" id="ARBA00012922"/>
    </source>
</evidence>
<dbReference type="InterPro" id="IPR020556">
    <property type="entry name" value="Amidase_CS"/>
</dbReference>
<feature type="active site" description="Charge relay system" evidence="5">
    <location>
        <position position="130"/>
    </location>
</feature>
<evidence type="ECO:0000313" key="8">
    <source>
        <dbReference type="EMBL" id="KAF1809461.1"/>
    </source>
</evidence>
<comment type="similarity">
    <text evidence="2">Belongs to the amidase family.</text>
</comment>